<evidence type="ECO:0000313" key="2">
    <source>
        <dbReference type="Proteomes" id="UP000322524"/>
    </source>
</evidence>
<protein>
    <submittedName>
        <fullName evidence="1">YbbR-like domain-containing protein</fullName>
    </submittedName>
</protein>
<dbReference type="EMBL" id="VTEV01000017">
    <property type="protein sequence ID" value="TYS59373.1"/>
    <property type="molecule type" value="Genomic_DNA"/>
</dbReference>
<dbReference type="InterPro" id="IPR053154">
    <property type="entry name" value="c-di-AMP_regulator"/>
</dbReference>
<sequence length="416" mass="45849">MDKFINNRWVMKIIALLLAFMLYMSVSIENSSTQQADSPPSPFSGSTDVQTVTDVPVEAFYDRENLVVSGVPQSVTVTLEGPTASVKPTALQKDFEIVADLSNLGVGTHQVTLESRNLSDRLDVVIEPSVASVTIHEKISEDFPVDVDFINRGQMEEGYQAEQPIVKPNIVKVTGSRELIESIALVKARVDLKGVNEAVEQQSRVTVYDREGNTLNVEVNPPVVDVSVPITSPFKSVPLKINRKGSLKENLSITKIEAVPNEVTVYGPKSALDKLEFIDNIELDLTQITESTTIEVDVPVPDGVKRVVPEKVKINVEVEKEEQKTFTNVPIQQIGLTEGLEIEFIDPETGLMDLTVLGAPSTLEGVNSSDMEMYINVTDLNAGEHEAPLEINGPQNVSWDLPKRNVKFRLIEETNE</sequence>
<dbReference type="OrthoDB" id="2960905at2"/>
<dbReference type="Pfam" id="PF07949">
    <property type="entry name" value="YbbR"/>
    <property type="match status" value="3"/>
</dbReference>
<comment type="caution">
    <text evidence="1">The sequence shown here is derived from an EMBL/GenBank/DDBJ whole genome shotgun (WGS) entry which is preliminary data.</text>
</comment>
<dbReference type="Gene3D" id="2.170.120.30">
    <property type="match status" value="2"/>
</dbReference>
<dbReference type="Proteomes" id="UP000322524">
    <property type="component" value="Unassembled WGS sequence"/>
</dbReference>
<dbReference type="RefSeq" id="WP_148990325.1">
    <property type="nucleotide sequence ID" value="NZ_VTEV01000017.1"/>
</dbReference>
<organism evidence="1 2">
    <name type="scientific">Sutcliffiella horikoshii</name>
    <dbReference type="NCBI Taxonomy" id="79883"/>
    <lineage>
        <taxon>Bacteria</taxon>
        <taxon>Bacillati</taxon>
        <taxon>Bacillota</taxon>
        <taxon>Bacilli</taxon>
        <taxon>Bacillales</taxon>
        <taxon>Bacillaceae</taxon>
        <taxon>Sutcliffiella</taxon>
    </lineage>
</organism>
<gene>
    <name evidence="1" type="ORF">FZC76_22455</name>
</gene>
<evidence type="ECO:0000313" key="1">
    <source>
        <dbReference type="EMBL" id="TYS59373.1"/>
    </source>
</evidence>
<dbReference type="InterPro" id="IPR012505">
    <property type="entry name" value="YbbR"/>
</dbReference>
<dbReference type="PANTHER" id="PTHR37804">
    <property type="entry name" value="CDAA REGULATORY PROTEIN CDAR"/>
    <property type="match status" value="1"/>
</dbReference>
<reference evidence="1 2" key="1">
    <citation type="submission" date="2019-08" db="EMBL/GenBank/DDBJ databases">
        <title>Bacillus genomes from the desert of Cuatro Cienegas, Coahuila.</title>
        <authorList>
            <person name="Olmedo-Alvarez G."/>
        </authorList>
    </citation>
    <scope>NUCLEOTIDE SEQUENCE [LARGE SCALE GENOMIC DNA]</scope>
    <source>
        <strain evidence="1 2">CH28_1T</strain>
    </source>
</reference>
<dbReference type="AlphaFoldDB" id="A0A5D4S6Q6"/>
<proteinExistence type="predicted"/>
<dbReference type="Gene3D" id="2.170.120.40">
    <property type="entry name" value="YbbR-like domain"/>
    <property type="match status" value="2"/>
</dbReference>
<accession>A0A5D4S6Q6</accession>
<dbReference type="PANTHER" id="PTHR37804:SF1">
    <property type="entry name" value="CDAA REGULATORY PROTEIN CDAR"/>
    <property type="match status" value="1"/>
</dbReference>
<name>A0A5D4S6Q6_9BACI</name>
<dbReference type="STRING" id="79883.GCA_001636495_00408"/>